<evidence type="ECO:0000313" key="1">
    <source>
        <dbReference type="EMBL" id="QIG76536.1"/>
    </source>
</evidence>
<proteinExistence type="predicted"/>
<protein>
    <submittedName>
        <fullName evidence="1">Uncharacterized protein</fullName>
    </submittedName>
</protein>
<sequence length="62" mass="7524">MLGWFKNWWERTICTSDQALADQWERVPDPQYQQPTADIIPFNQHHREHELTMIQVEMDKAL</sequence>
<dbReference type="Proteomes" id="UP000626490">
    <property type="component" value="Segment"/>
</dbReference>
<keyword evidence="2" id="KW-1185">Reference proteome</keyword>
<organism evidence="1 2">
    <name type="scientific">Rhizobium phage RHph_I1_6</name>
    <dbReference type="NCBI Taxonomy" id="2509728"/>
    <lineage>
        <taxon>Viruses</taxon>
        <taxon>Duplodnaviria</taxon>
        <taxon>Heunggongvirae</taxon>
        <taxon>Uroviricota</taxon>
        <taxon>Caudoviricetes</taxon>
        <taxon>Schitoviridae</taxon>
        <taxon>Demetervirinae</taxon>
        <taxon>Cyamitesvirus</taxon>
        <taxon>Cyamitesvirus I16</taxon>
    </lineage>
</organism>
<evidence type="ECO:0000313" key="2">
    <source>
        <dbReference type="Proteomes" id="UP000626490"/>
    </source>
</evidence>
<gene>
    <name evidence="1" type="ORF">EVC27_011</name>
</gene>
<reference evidence="1" key="1">
    <citation type="submission" date="2020-01" db="EMBL/GenBank/DDBJ databases">
        <title>Patterns of diversity and host range of bacteriophage communities associated with bean-nodulatin bacteria.</title>
        <authorList>
            <person name="Vann Cauwenberghe J."/>
            <person name="Santamaria R.I."/>
            <person name="Bustos P."/>
            <person name="Juarez S."/>
            <person name="Gonzalez V."/>
        </authorList>
    </citation>
    <scope>NUCLEOTIDE SEQUENCE</scope>
</reference>
<dbReference type="EMBL" id="MN988555">
    <property type="protein sequence ID" value="QIG76536.1"/>
    <property type="molecule type" value="Genomic_DNA"/>
</dbReference>
<name>A0A7S5V1E3_9CAUD</name>
<accession>A0A7S5V1E3</accession>